<dbReference type="Pfam" id="PF24883">
    <property type="entry name" value="NPHP3_N"/>
    <property type="match status" value="1"/>
</dbReference>
<comment type="caution">
    <text evidence="4">The sequence shown here is derived from an EMBL/GenBank/DDBJ whole genome shotgun (WGS) entry which is preliminary data.</text>
</comment>
<dbReference type="Pfam" id="PF22939">
    <property type="entry name" value="WHD_GPIID"/>
    <property type="match status" value="1"/>
</dbReference>
<evidence type="ECO:0000313" key="4">
    <source>
        <dbReference type="EMBL" id="KAJ6438220.1"/>
    </source>
</evidence>
<dbReference type="EMBL" id="JAQHRD010000008">
    <property type="protein sequence ID" value="KAJ6438220.1"/>
    <property type="molecule type" value="Genomic_DNA"/>
</dbReference>
<reference evidence="4" key="1">
    <citation type="submission" date="2023-01" db="EMBL/GenBank/DDBJ databases">
        <title>The growth and conidiation of Purpureocillium lavendulum are regulated by nitrogen source and histone H3K14 acetylation.</title>
        <authorList>
            <person name="Tang P."/>
            <person name="Han J."/>
            <person name="Zhang C."/>
            <person name="Tang P."/>
            <person name="Qi F."/>
            <person name="Zhang K."/>
            <person name="Liang L."/>
        </authorList>
    </citation>
    <scope>NUCLEOTIDE SEQUENCE</scope>
    <source>
        <strain evidence="4">YMF1.00683</strain>
    </source>
</reference>
<evidence type="ECO:0000256" key="2">
    <source>
        <dbReference type="ARBA" id="ARBA00022737"/>
    </source>
</evidence>
<evidence type="ECO:0000259" key="3">
    <source>
        <dbReference type="PROSITE" id="PS50837"/>
    </source>
</evidence>
<evidence type="ECO:0000256" key="1">
    <source>
        <dbReference type="ARBA" id="ARBA00007920"/>
    </source>
</evidence>
<proteinExistence type="inferred from homology"/>
<dbReference type="InterPro" id="IPR029058">
    <property type="entry name" value="AB_hydrolase_fold"/>
</dbReference>
<protein>
    <submittedName>
        <fullName evidence="4">Ankyrin repeat protein</fullName>
    </submittedName>
</protein>
<dbReference type="InterPro" id="IPR007751">
    <property type="entry name" value="DUF676_lipase-like"/>
</dbReference>
<comment type="similarity">
    <text evidence="1">Belongs to the putative lipase ROG1 family.</text>
</comment>
<feature type="domain" description="NACHT" evidence="3">
    <location>
        <begin position="328"/>
        <end position="481"/>
    </location>
</feature>
<gene>
    <name evidence="4" type="ORF">O9K51_08811</name>
</gene>
<accession>A0AB34FG61</accession>
<dbReference type="Gene3D" id="3.40.50.300">
    <property type="entry name" value="P-loop containing nucleotide triphosphate hydrolases"/>
    <property type="match status" value="1"/>
</dbReference>
<keyword evidence="5" id="KW-1185">Reference proteome</keyword>
<dbReference type="InterPro" id="IPR027417">
    <property type="entry name" value="P-loop_NTPase"/>
</dbReference>
<dbReference type="SUPFAM" id="SSF53474">
    <property type="entry name" value="alpha/beta-Hydrolases"/>
    <property type="match status" value="1"/>
</dbReference>
<keyword evidence="2" id="KW-0677">Repeat</keyword>
<organism evidence="4 5">
    <name type="scientific">Purpureocillium lavendulum</name>
    <dbReference type="NCBI Taxonomy" id="1247861"/>
    <lineage>
        <taxon>Eukaryota</taxon>
        <taxon>Fungi</taxon>
        <taxon>Dikarya</taxon>
        <taxon>Ascomycota</taxon>
        <taxon>Pezizomycotina</taxon>
        <taxon>Sordariomycetes</taxon>
        <taxon>Hypocreomycetidae</taxon>
        <taxon>Hypocreales</taxon>
        <taxon>Ophiocordycipitaceae</taxon>
        <taxon>Purpureocillium</taxon>
    </lineage>
</organism>
<dbReference type="Pfam" id="PF05057">
    <property type="entry name" value="DUF676"/>
    <property type="match status" value="1"/>
</dbReference>
<dbReference type="PROSITE" id="PS50837">
    <property type="entry name" value="NACHT"/>
    <property type="match status" value="1"/>
</dbReference>
<dbReference type="InterPro" id="IPR054471">
    <property type="entry name" value="GPIID_WHD"/>
</dbReference>
<dbReference type="PANTHER" id="PTHR10039">
    <property type="entry name" value="AMELOGENIN"/>
    <property type="match status" value="1"/>
</dbReference>
<dbReference type="InterPro" id="IPR007111">
    <property type="entry name" value="NACHT_NTPase"/>
</dbReference>
<dbReference type="AlphaFoldDB" id="A0AB34FG61"/>
<dbReference type="Gene3D" id="3.40.50.1820">
    <property type="entry name" value="alpha/beta hydrolase"/>
    <property type="match status" value="1"/>
</dbReference>
<sequence>MPGPSGPVYGLHTLVARDPLTADVVDIVAVHGLNGHYEKTWTDELSQYNWLRDVSSGPNKSFMTRVMSFAYNSKVLHSKSTADIFDFADQLLECLLVERQTDMEKSRPIVFICHSLGGIVFKQAFNRAHGVSRYEGLAKKVIGALFFSTPHKGSAVASLGTMLGTMAKALAFGANTNTQLLKDLERHSYKLEQISDTFLQQASGLRIVSFYELDKLDYMSTVIVDKESALMRMKNETLVPLNGNHRDMCKFPTRSDPMLSAVLNNLAIIIRRATTSKTQTAESQLLASLATSNPDLHKSRNPKPVPGTCSWILKHDTFNNWLKSPESALLWLSADPGCGKSVLASFLVDHLRSGEVALKQTNICYFFFKSDSDEQHDAIFGLHAILYQLFQYQAELLQIASQTQSQDLRSVTALWHMLVKVLEHPAARNTMCILDGLDECEPDTRKQLTRLLSDFFASQKNASGQKGAGNGRLKVLIASRPENAFKVAFDRPLQARSGATSTCSMIRLRGEDETDAVSRDVSLVVDAEISDMVDQGLPEELLDSVRQQLVVRADRTFLWVTLILQLLKDKVEAGASRRELDLVMQNRDIDAIYNDLLSARPNAPKARKLLSFIIAATRPLTVEELSIGLAITPEINSYENRTGHKRPGAYSFKNIEDDLVYPFENHLKAVCGHFIRIIRNNVYLVHETAREFLIDSRDAPPASSEMPWVPFDELEDDELVVGSASAPLADHESQLVWQNSFNLLQCHATVLDACVTYIYCMGKSTPGYRTGEPSRRTAPFLEYAAIAWTAHFRQVRDELLQADLSYYQNLCHPQFPGFKPWMQVYHGSEIEKLHLAGQSADEIQDYYVTLFAMEMALGGDHHHLSAAADPRFWEKTVPYSSNPTAAENHHFPVTANANGWVSLNMEKMHTKFDGVEFNPWES</sequence>
<name>A0AB34FG61_9HYPO</name>
<dbReference type="SUPFAM" id="SSF52540">
    <property type="entry name" value="P-loop containing nucleoside triphosphate hydrolases"/>
    <property type="match status" value="1"/>
</dbReference>
<dbReference type="Proteomes" id="UP001163105">
    <property type="component" value="Unassembled WGS sequence"/>
</dbReference>
<dbReference type="PANTHER" id="PTHR10039:SF14">
    <property type="entry name" value="NACHT DOMAIN-CONTAINING PROTEIN"/>
    <property type="match status" value="1"/>
</dbReference>
<evidence type="ECO:0000313" key="5">
    <source>
        <dbReference type="Proteomes" id="UP001163105"/>
    </source>
</evidence>
<dbReference type="InterPro" id="IPR056884">
    <property type="entry name" value="NPHP3-like_N"/>
</dbReference>